<accession>A0ABU9U8D1</accession>
<dbReference type="Gene3D" id="3.30.1490.150">
    <property type="entry name" value="Hypothetical protein ph0010, domain 2"/>
    <property type="match status" value="1"/>
</dbReference>
<feature type="domain" description="AMMECR1" evidence="1">
    <location>
        <begin position="7"/>
        <end position="184"/>
    </location>
</feature>
<keyword evidence="3" id="KW-1185">Reference proteome</keyword>
<dbReference type="SUPFAM" id="SSF143447">
    <property type="entry name" value="AMMECR1-like"/>
    <property type="match status" value="1"/>
</dbReference>
<name>A0ABU9U8D1_9SPIR</name>
<dbReference type="Proteomes" id="UP001466331">
    <property type="component" value="Unassembled WGS sequence"/>
</dbReference>
<evidence type="ECO:0000313" key="3">
    <source>
        <dbReference type="Proteomes" id="UP001466331"/>
    </source>
</evidence>
<protein>
    <submittedName>
        <fullName evidence="2">AmmeMemoRadiSam system protein A</fullName>
    </submittedName>
</protein>
<dbReference type="InterPro" id="IPR023473">
    <property type="entry name" value="AMMECR1"/>
</dbReference>
<dbReference type="PANTHER" id="PTHR13016">
    <property type="entry name" value="AMMECR1 HOMOLOG"/>
    <property type="match status" value="1"/>
</dbReference>
<dbReference type="PANTHER" id="PTHR13016:SF0">
    <property type="entry name" value="AMME SYNDROME CANDIDATE GENE 1 PROTEIN"/>
    <property type="match status" value="1"/>
</dbReference>
<dbReference type="InterPro" id="IPR036071">
    <property type="entry name" value="AMMECR1_dom_sf"/>
</dbReference>
<reference evidence="2 3" key="1">
    <citation type="submission" date="2024-03" db="EMBL/GenBank/DDBJ databases">
        <title>Ignisphaera cupida sp. nov., a hyperthermophilic hydrolytic archaeon from a hot spring of Kamchatka, and proposal of Ignisphaeraceae fam. nov.</title>
        <authorList>
            <person name="Podosokorskaya O.A."/>
            <person name="Elcheninov A.G."/>
            <person name="Maltseva A.I."/>
            <person name="Zayulina K.S."/>
            <person name="Novikov A."/>
            <person name="Merkel A.Y."/>
        </authorList>
    </citation>
    <scope>NUCLEOTIDE SEQUENCE [LARGE SCALE GENOMIC DNA]</scope>
    <source>
        <strain evidence="2 3">38H-sp</strain>
    </source>
</reference>
<dbReference type="InterPro" id="IPR002733">
    <property type="entry name" value="AMMECR1_domain"/>
</dbReference>
<dbReference type="PROSITE" id="PS51112">
    <property type="entry name" value="AMMECR1"/>
    <property type="match status" value="1"/>
</dbReference>
<evidence type="ECO:0000313" key="2">
    <source>
        <dbReference type="EMBL" id="MEM5946928.1"/>
    </source>
</evidence>
<sequence>MMQHTDKEKELLLTCARETIAAHLETREPRLPAPPERLTKEKCGAFVTLHKDGRLRGCIGRIIGDKPVWEVVKEVALESAFSDPRFPPLAKSELEHVELEISLLSPFFEIKPEEVVPGKHGLLIRCGFNQGLLLPQVATEYGWDRPTFLAHLCLKAGLPTDAWMRDDCTLMAFTAEVFSEKDFY</sequence>
<dbReference type="InterPro" id="IPR027485">
    <property type="entry name" value="AMMECR1_N"/>
</dbReference>
<comment type="caution">
    <text evidence="2">The sequence shown here is derived from an EMBL/GenBank/DDBJ whole genome shotgun (WGS) entry which is preliminary data.</text>
</comment>
<dbReference type="InterPro" id="IPR027623">
    <property type="entry name" value="AmmeMemoSam_A"/>
</dbReference>
<dbReference type="RefSeq" id="WP_420068382.1">
    <property type="nucleotide sequence ID" value="NZ_JBCHKQ010000001.1"/>
</dbReference>
<dbReference type="Pfam" id="PF01871">
    <property type="entry name" value="AMMECR1"/>
    <property type="match status" value="1"/>
</dbReference>
<dbReference type="Gene3D" id="3.30.700.20">
    <property type="entry name" value="Hypothetical protein ph0010, domain 1"/>
    <property type="match status" value="1"/>
</dbReference>
<organism evidence="2 3">
    <name type="scientific">Rarispira pelagica</name>
    <dbReference type="NCBI Taxonomy" id="3141764"/>
    <lineage>
        <taxon>Bacteria</taxon>
        <taxon>Pseudomonadati</taxon>
        <taxon>Spirochaetota</taxon>
        <taxon>Spirochaetia</taxon>
        <taxon>Winmispirales</taxon>
        <taxon>Winmispiraceae</taxon>
        <taxon>Rarispira</taxon>
    </lineage>
</organism>
<dbReference type="NCBIfam" id="TIGR04335">
    <property type="entry name" value="AmmeMemoSam_A"/>
    <property type="match status" value="1"/>
</dbReference>
<dbReference type="EMBL" id="JBCHKQ010000001">
    <property type="protein sequence ID" value="MEM5946928.1"/>
    <property type="molecule type" value="Genomic_DNA"/>
</dbReference>
<gene>
    <name evidence="2" type="primary">amrA</name>
    <name evidence="2" type="ORF">WKV44_00045</name>
</gene>
<dbReference type="NCBIfam" id="TIGR00296">
    <property type="entry name" value="TIGR00296 family protein"/>
    <property type="match status" value="1"/>
</dbReference>
<proteinExistence type="predicted"/>
<evidence type="ECO:0000259" key="1">
    <source>
        <dbReference type="PROSITE" id="PS51112"/>
    </source>
</evidence>